<organism evidence="1 2">
    <name type="scientific">Trypanosoma cruzi marinkellei</name>
    <dbReference type="NCBI Taxonomy" id="85056"/>
    <lineage>
        <taxon>Eukaryota</taxon>
        <taxon>Discoba</taxon>
        <taxon>Euglenozoa</taxon>
        <taxon>Kinetoplastea</taxon>
        <taxon>Metakinetoplastina</taxon>
        <taxon>Trypanosomatida</taxon>
        <taxon>Trypanosomatidae</taxon>
        <taxon>Trypanosoma</taxon>
        <taxon>Schizotrypanum</taxon>
    </lineage>
</organism>
<reference evidence="1 2" key="1">
    <citation type="journal article" date="2012" name="BMC Genomics">
        <title>Comparative genomic analysis of human infective Trypanosoma cruzi lineages with the bat-restricted subspecies T. cruzi marinkellei.</title>
        <authorList>
            <person name="Franzen O."/>
            <person name="Talavera-Lopez C."/>
            <person name="Ochaya S."/>
            <person name="Butler C.E."/>
            <person name="Messenger L.A."/>
            <person name="Lewis M.D."/>
            <person name="Llewellyn M.S."/>
            <person name="Marinkelle C.J."/>
            <person name="Tyler K.M."/>
            <person name="Miles M.A."/>
            <person name="Andersson B."/>
        </authorList>
    </citation>
    <scope>NUCLEOTIDE SEQUENCE [LARGE SCALE GENOMIC DNA]</scope>
    <source>
        <strain evidence="1 2">B7</strain>
    </source>
</reference>
<sequence length="65" mass="7746">MERGRTPHVRISSRHVCCMCEGIRNALERRFIAWRRAKEKKKHKKKTDHADAAFMVFFVFLSPVM</sequence>
<gene>
    <name evidence="1" type="ORF">MOQ_006036</name>
</gene>
<dbReference type="Proteomes" id="UP000007350">
    <property type="component" value="Unassembled WGS sequence"/>
</dbReference>
<proteinExistence type="predicted"/>
<evidence type="ECO:0000313" key="2">
    <source>
        <dbReference type="Proteomes" id="UP000007350"/>
    </source>
</evidence>
<name>K2MWP9_TRYCR</name>
<evidence type="ECO:0000313" key="1">
    <source>
        <dbReference type="EMBL" id="EKF30159.1"/>
    </source>
</evidence>
<keyword evidence="2" id="KW-1185">Reference proteome</keyword>
<dbReference type="EMBL" id="AHKC01012395">
    <property type="protein sequence ID" value="EKF30159.1"/>
    <property type="molecule type" value="Genomic_DNA"/>
</dbReference>
<feature type="non-terminal residue" evidence="1">
    <location>
        <position position="65"/>
    </location>
</feature>
<protein>
    <submittedName>
        <fullName evidence="1">Uncharacterized protein</fullName>
    </submittedName>
</protein>
<dbReference type="AlphaFoldDB" id="K2MWP9"/>
<accession>K2MWP9</accession>
<comment type="caution">
    <text evidence="1">The sequence shown here is derived from an EMBL/GenBank/DDBJ whole genome shotgun (WGS) entry which is preliminary data.</text>
</comment>